<organism evidence="4 5">
    <name type="scientific">Pseudomonas frederiksbergensis</name>
    <dbReference type="NCBI Taxonomy" id="104087"/>
    <lineage>
        <taxon>Bacteria</taxon>
        <taxon>Pseudomonadati</taxon>
        <taxon>Pseudomonadota</taxon>
        <taxon>Gammaproteobacteria</taxon>
        <taxon>Pseudomonadales</taxon>
        <taxon>Pseudomonadaceae</taxon>
        <taxon>Pseudomonas</taxon>
    </lineage>
</organism>
<feature type="region of interest" description="Disordered" evidence="2">
    <location>
        <begin position="3180"/>
        <end position="3201"/>
    </location>
</feature>
<feature type="compositionally biased region" description="Polar residues" evidence="2">
    <location>
        <begin position="3613"/>
        <end position="3633"/>
    </location>
</feature>
<dbReference type="InterPro" id="IPR010069">
    <property type="entry name" value="CdiA_FHA1_rpt"/>
</dbReference>
<evidence type="ECO:0000256" key="1">
    <source>
        <dbReference type="SAM" id="Coils"/>
    </source>
</evidence>
<dbReference type="Pfam" id="PF05594">
    <property type="entry name" value="Fil_haemagg"/>
    <property type="match status" value="23"/>
</dbReference>
<dbReference type="NCBIfam" id="TIGR01901">
    <property type="entry name" value="adhes_NPXG"/>
    <property type="match status" value="1"/>
</dbReference>
<reference evidence="4 5" key="1">
    <citation type="submission" date="2017-09" db="EMBL/GenBank/DDBJ databases">
        <title>Complete Genome sequence of Lysobacter capsici KNU-15.</title>
        <authorList>
            <person name="Kim M.-C."/>
            <person name="Yi H."/>
            <person name="Lee D.-W."/>
            <person name="Shin J.-H."/>
        </authorList>
    </citation>
    <scope>NUCLEOTIDE SEQUENCE [LARGE SCALE GENOMIC DNA]</scope>
    <source>
        <strain evidence="4 5">KNU-15</strain>
    </source>
</reference>
<dbReference type="Proteomes" id="UP000218385">
    <property type="component" value="Chromosome"/>
</dbReference>
<dbReference type="SUPFAM" id="SSF51126">
    <property type="entry name" value="Pectin lyase-like"/>
    <property type="match status" value="1"/>
</dbReference>
<dbReference type="SMART" id="SM00912">
    <property type="entry name" value="Haemagg_act"/>
    <property type="match status" value="1"/>
</dbReference>
<feature type="region of interest" description="Disordered" evidence="2">
    <location>
        <begin position="3246"/>
        <end position="3294"/>
    </location>
</feature>
<feature type="compositionally biased region" description="Low complexity" evidence="2">
    <location>
        <begin position="3249"/>
        <end position="3294"/>
    </location>
</feature>
<feature type="region of interest" description="Disordered" evidence="2">
    <location>
        <begin position="2575"/>
        <end position="2600"/>
    </location>
</feature>
<dbReference type="Pfam" id="PF05860">
    <property type="entry name" value="TPS"/>
    <property type="match status" value="1"/>
</dbReference>
<feature type="coiled-coil region" evidence="1">
    <location>
        <begin position="4092"/>
        <end position="4119"/>
    </location>
</feature>
<feature type="compositionally biased region" description="Polar residues" evidence="2">
    <location>
        <begin position="2575"/>
        <end position="2590"/>
    </location>
</feature>
<accession>A0AB33EBW3</accession>
<feature type="region of interest" description="Disordered" evidence="2">
    <location>
        <begin position="3604"/>
        <end position="3634"/>
    </location>
</feature>
<dbReference type="CDD" id="cd20732">
    <property type="entry name" value="PoNe_FilH_DUF637_VENN-like"/>
    <property type="match status" value="1"/>
</dbReference>
<feature type="domain" description="Filamentous haemagglutinin FhaB/tRNA nuclease CdiA-like TPS" evidence="3">
    <location>
        <begin position="64"/>
        <end position="186"/>
    </location>
</feature>
<dbReference type="NCBIfam" id="TIGR01731">
    <property type="entry name" value="fil_hemag_20aa"/>
    <property type="match status" value="43"/>
</dbReference>
<dbReference type="GO" id="GO:0003824">
    <property type="term" value="F:catalytic activity"/>
    <property type="evidence" value="ECO:0007669"/>
    <property type="project" value="UniProtKB-ARBA"/>
</dbReference>
<name>A0AB33EBW3_9PSED</name>
<dbReference type="Pfam" id="PF13332">
    <property type="entry name" value="Fil_haemagg_2"/>
    <property type="match status" value="4"/>
</dbReference>
<dbReference type="InterPro" id="IPR008638">
    <property type="entry name" value="FhaB/CdiA-like_TPS"/>
</dbReference>
<keyword evidence="1" id="KW-0175">Coiled coil</keyword>
<feature type="compositionally biased region" description="Low complexity" evidence="2">
    <location>
        <begin position="3182"/>
        <end position="3195"/>
    </location>
</feature>
<protein>
    <submittedName>
        <fullName evidence="4">Hemagglutinin</fullName>
    </submittedName>
</protein>
<dbReference type="EMBL" id="CP023466">
    <property type="protein sequence ID" value="ATE76318.1"/>
    <property type="molecule type" value="Genomic_DNA"/>
</dbReference>
<dbReference type="Gene3D" id="2.160.20.10">
    <property type="entry name" value="Single-stranded right-handed beta-helix, Pectin lyase-like"/>
    <property type="match status" value="1"/>
</dbReference>
<gene>
    <name evidence="4" type="ORF">CNN82_07715</name>
</gene>
<proteinExistence type="predicted"/>
<dbReference type="InterPro" id="IPR011050">
    <property type="entry name" value="Pectin_lyase_fold/virulence"/>
</dbReference>
<dbReference type="InterPro" id="IPR008619">
    <property type="entry name" value="Filamentous_hemagglutn_rpt"/>
</dbReference>
<evidence type="ECO:0000259" key="3">
    <source>
        <dbReference type="SMART" id="SM00912"/>
    </source>
</evidence>
<dbReference type="InterPro" id="IPR025157">
    <property type="entry name" value="Hemagglutinin_rpt"/>
</dbReference>
<evidence type="ECO:0000256" key="2">
    <source>
        <dbReference type="SAM" id="MobiDB-lite"/>
    </source>
</evidence>
<evidence type="ECO:0000313" key="4">
    <source>
        <dbReference type="EMBL" id="ATE76318.1"/>
    </source>
</evidence>
<dbReference type="InterPro" id="IPR012334">
    <property type="entry name" value="Pectin_lyas_fold"/>
</dbReference>
<sequence length="4463" mass="457622">MDVRHYAFLAGQPSAAVKNREHFWGMPKRGLAFLLANVMFWQPMWAQADGIVVATPGTSLGQAGNGVPIIQIATPNGTGLSHNQFHDYNVGTQGVILNNVANQTGATQLGGIIIGNPNLTNGVAAQTILNEVVGGSPSQLRGYTEVAGQSARVIVANPYGISCNGCGFINTPRVTLTTGKPVLDNGRLDRFQVDQGSVTIDGAGLNANNVDQFEIITRSAKINAEIQAKNLTIVAGRNDVNADSLNATARADDGSAKPQLAIDSSALGGMYAGAIKLVGTEAGVGVKLDGKLIASGGDIQLDANGHLSLAQTSAAGAVNVKAASLDARGPVYAGTAVNVQTQGNLTNQQTLAARDSIALTAGGVLTNNGIIEAGVNADTSRNANGDVNLNAQNFNNLGKSVVASRNLTVNTSQTLNNQGGTLSAAQTANITAGTLDNQNTGRVLGSGALELKATQVLNTKGVITSNGNLTANLGHLNNHEGEVSSAGNTAITATTLDNSDGQVTGDVALNIGLIGALNNQNGVLGSGQSVSISAASLDNSHGGSLVSDGSFTARINGLFDNQNGNLSAKGVVDLQTGSLDNRNGSLTGKDRLTLRSDSLDNRTGKVRAGKDLQLTVGQLDNRQQGLLNSQAAINFNGTHLDNRGGLLSAAGAVQLQAASVDNSGGRISGTTDLTAKVAQFTNQGGELVAQGTLSLNGNGLDNRNGGLVGATKALKLNVDEVDNRGGEISSAVDVAIEGQSLNNSDNGKILAGTELGLKVAQIINQTKGLLFGKGATTVTGQSLDNSGGSLVTQLGLDIRLDNALSNIEGLISSEGTLTVNAASLDNTRGSVSSAGALALTTTGVLNNQGGSITTDSGLTLNSQSLNNSQNGLISGKSATAVTTGTFDNTQGGQLISGDTLDLTATQVSNGVASRIASDKALTASVTGFDQQGGQLFSKTVLSLDLNHGQLNNQNGLINAPLLMLKNLKDVNNQNGEISSAQAFTLAAQNLDNSNGKLISNQGLTLHIDQLLASIKGLISAQTLEVHSARLDNTGGLISSHGTLGVTVDGQVVNQDGTFIADGDVNLSADSLDNTRGQIAGKTDVTANVATLNNQGGQLIATGGLTLTGINLDNRFGGLIGATNGLQLNVESVDNRGGELSSKSDVTLIGNRLDNSDGGQVFAEGALSLTVENIINRAKGLLSGKADLTLTGRDLDNSGGSLLSQKNLKLDLKGDLNNSQGLLSAEGTLGVTAASLTNTLGSVSAAGPLTLTTTGAVLNQGGEIVTDAGITLNSASLDNRNNGSISGKDAVIVNTGALDNSHTGRLNSGAGLDLTTAQLTNQDGGRIASVGALTASVTGLDQQGGQLFSNTSLTLDLNKGQLNNQNGLISAPLLMLKNLTDVHNNGGEISSAEAFTIAARSLDNSNGKLLSNQPLTLRIDQALTNLKGLIAAAALDVKAASLDNSGGTLTSRANLDLNLDGLLTNQSQGLINATTGLTINSSGLNNQNGSLLGSAIAIDFGAATGDLNNGAGLITTTGLLSLKHLRDLNNRNGEISSSQSLDLTARALDNNNNGKLISNNLLTVNADTVLNQGGLISGWQGLSLTSNSLDNRNKGTLSSHDSDVAVTVSGAILNSGEGALVSRKTLSVNASSLDNSNGGILSSGGNQTLTLSGLLNNAQGGLIDSGATLTMQAMTLGNAGGTVNAKQDLSFTGTALDNTGGNLIGNGAVTLDLLGALTNTNGKLASAGPLLVQRATQINNQGGQIASQGLMTLLTGGLDNRNLGTIAANNLLTITTGGTLQNSADGQIYSQNGDLQIQAASLVNAKGTLQSQGALNLTIGGDIDNQSGRIVAKDGDLSIKAGNLDNRGGVLASLQAAFTANLTGVLKNGYDLNNNRRSGVTQAQRLNLTALAGIDNYGGRIAAQGGDATVVTGNFDNRNGGLYAKGKVSVTGNNFDNSGDNDGQIAGQQIDLTLSGALNNRLGIIESDSTLSIKAASLDNQTGQLRALGDKGKTNFQIGGLFDNRNGTLESANTDLTMAVGGFLNGGGSLLHVGNGTFDISTANVTGAGGTIVTRGGLTLNADSWTNSNVIQAGRLNVNVNNFSQTASGQLLASDSLVGTGGNWYNDGLIASDGSMKLTLGGNYGGNGRLSSQGNMNLSASQIDLVTNSKITGGAKTTLSAGTLNNYGRVSSVGDLDVTATNLNNFGTLGGSENVRLKAATLLNQNGLIFSGKDMALRANTFTNRYADVYSLGSINLARDDNGGRSQSFSNISATLESAQDITLNVDHIENRKDVFQATGGLVSGYIGVQCYSCAAFAPYIGYREDGYMVWVENYSSQIVQDSASASMTAGRNFLANGGEFLNQASTVSAGGDLTLNLQSFTNRGASVGDYSVRRSFNLPHNANQNMAFWEAVMNYDAANDPAYYNQYQRPSLHAWSASNVESMFTILSKSGGRGDNPYTSFGIVHVDEAPNNLAPAHYSDGVRTAAPDAVKNAQFFDEVITYQSPSTYANAVVQAGGQVTINATQDLTNSVVREGVALNPNGSRLGSTQTNGNTPTIININQQLPPDLAQQQVNPVSLPGFSLPTGQNGLFRLSGQDSSTPVASGPQSWTMGGGSVSTTQRQQPVVNVQPRNILPVSNTQASASSVDLKPVDYVASNVGVGASAIDVSAPAANSTGSALPGRSTAFTINRVQGLPASSGQSKPQKYLIETNPVLTDLKQFMSSDYLLSNLGYDPDQSAKRLGDGLYEQRLIQQAVVARTGQRFIDGQTSDEALFKYLMNNAVASKTELNLSLGVSLTSEQVAALTHDIVWMENVEVNGEQVLVPVLYLANANNRLAANGALIQGSDVTLIAGKDLNNAGTLRASNNLSATATNDLVNSGLVEAGNRLDLKAGNNIVNKAGGIIAGRDVTLTATRGDVINERTVTGGDSRIGNSRSHTDVVDSAARIEAANTLTINAGRDFNNVGGVLKSANDTTINAGRDVNITSAEQVVSHERGVNREQTITQYGSSVDVGQSLKINAGRDITAIASQIDAKRDINMSAVGDLTLASAADEQHSFSQNKKITSREDHVSQVSSTVNAGGNITLSAGKDLNLIASRVSAGDEAYLFAGNDVNLETADNVDYSYYSKTKKGSFGKKKSTMTETDSVMSASSSVEAGNKLAISAGQDFNATGAKLNSDGTLLATAGRDINLHAAEDYASQANASSKKGWSSSKSSSSEVTQTRLNSTELVAKNIELKADNDISLTAAALRAEEAVKLTAGNDVLIGAGEETQTTTQSKSSSKTSATFTGLLSSTQKSQQGQTTSTQSIGSDISGGSIQIKSGRDTVVEGSTLVADKNIGINAGRNLEITSAENTETSSSKSGSKKVGEIGSWWQGATGIVKQKEADQYTSTRQSGSQIASLGGNISLTAGDHYTQTASQLVTPQGDIGITAKHVDIEAGFDTMESTKTASTSRTAIGGTVSIPLLDALRGIQQMGEAAQKTSDDRMVALAAVNAAMSANQAMDAGKAIMQDPKAGVKVSVNLSNSQSNMTSTQSGRNVVGSGVVAGGNINIVSTGAGADSDINVVGSRIEGGGDVSLKADGAINLLSAQNTAHQESSNSNSGWSAGIGFGFGESNGITFELAANKGRGSADGDDVTQTNTSIKSGHTLNLQSGGDTNIKGAVASGETVKVKVGGDLNIESLQDTSTYKSQQSSVNVGVSLCIPPFCYGTSSVSGGISLQHMQSEYASVSEQSGIKAGDGGFQVEVTGNTDLVGAVIASTDKAVADGKNTLSTGTLTSSDIKNKAEYDASSINLSGGYGGDIGRDANGNASATAHRGGPVVASKEGVSVTTPIALFAGDSSSSTTHSGISGATVTITNTVKQQELTGQTAEQAIAAINTDVSSDRDGSNKLKPIFDAQEIGVDFEIVGKFVQNVSQYIESRAREIDQLKEQAEKERVLFNTPGLSSADQIKHLENYQVLKQQIREIDENWGAGGTYRQIATALVAGISGNVSGSGAQFAQNMVVNYVQQQGSAYIGELVKKGLKEGSPEHAALHAILGCAGAAASSQSCSAGALGGSAASVLAGLFADADPNETAIEREAKRNIITSLVTGIAAMSNPNGAATANNAATANVDNNWLATQQYVQAQRELEEAKSEGLIAQAQVIAKWAGISLKQDALTTGGIGLGIAEAGLQDVEGLSQFLANPIEGLQGLASAVNNPDVRARLGEEATKSLLASIDRMTLALETGGDDQAVQLGRDLGLLIYTVGSVVTGVGGAAKAGLTLAKVGIEVSSKTLGKMLVKDSAELGERVAELEIKTTKNLDTGTGGPTNRPPTINSGVPAINELAAIEPTVGGYVSATKLNANSYAITDLTSAEKTLAAQITTGVDRTGVLTEELVESVAQRQGLKALEGGKYGSNNGFDHVYLSADGKSVIVLDSKQINGGVSLSKGADDIVQMSDAWIHKVLDKLDKGSDAFKSVDNALKNGSLIKGLMGVDRSSGQLIMAKLK</sequence>
<evidence type="ECO:0000313" key="5">
    <source>
        <dbReference type="Proteomes" id="UP000218385"/>
    </source>
</evidence>
<dbReference type="RefSeq" id="WP_096479685.1">
    <property type="nucleotide sequence ID" value="NZ_CP023466.1"/>
</dbReference>